<sequence>MLEVPDGSIVRRESVRCGPSTPRIPHQISTCSKGHAVESANRDVLKSAIWVIGSQVARRVAHPISAILDRRPLASFSH</sequence>
<accession>G0PDC3</accession>
<dbReference type="EMBL" id="GL380272">
    <property type="protein sequence ID" value="EGT51676.1"/>
    <property type="molecule type" value="Genomic_DNA"/>
</dbReference>
<dbReference type="HOGENOM" id="CLU_2673469_0_0_1"/>
<reference evidence="2" key="1">
    <citation type="submission" date="2011-07" db="EMBL/GenBank/DDBJ databases">
        <authorList>
            <consortium name="Caenorhabditis brenneri Sequencing and Analysis Consortium"/>
            <person name="Wilson R.K."/>
        </authorList>
    </citation>
    <scope>NUCLEOTIDE SEQUENCE [LARGE SCALE GENOMIC DNA]</scope>
    <source>
        <strain evidence="2">PB2801</strain>
    </source>
</reference>
<evidence type="ECO:0000313" key="2">
    <source>
        <dbReference type="Proteomes" id="UP000008068"/>
    </source>
</evidence>
<dbReference type="OMA" id="KSAIWVI"/>
<protein>
    <submittedName>
        <fullName evidence="1">Uncharacterized protein</fullName>
    </submittedName>
</protein>
<dbReference type="OrthoDB" id="5851238at2759"/>
<dbReference type="InParanoid" id="G0PDC3"/>
<gene>
    <name evidence="1" type="ORF">CAEBREN_17017</name>
</gene>
<dbReference type="AlphaFoldDB" id="G0PDC3"/>
<dbReference type="eggNOG" id="ENOG502TK0F">
    <property type="taxonomic scope" value="Eukaryota"/>
</dbReference>
<name>G0PDC3_CAEBE</name>
<dbReference type="Proteomes" id="UP000008068">
    <property type="component" value="Unassembled WGS sequence"/>
</dbReference>
<proteinExistence type="predicted"/>
<evidence type="ECO:0000313" key="1">
    <source>
        <dbReference type="EMBL" id="EGT51676.1"/>
    </source>
</evidence>
<organism evidence="2">
    <name type="scientific">Caenorhabditis brenneri</name>
    <name type="common">Nematode worm</name>
    <dbReference type="NCBI Taxonomy" id="135651"/>
    <lineage>
        <taxon>Eukaryota</taxon>
        <taxon>Metazoa</taxon>
        <taxon>Ecdysozoa</taxon>
        <taxon>Nematoda</taxon>
        <taxon>Chromadorea</taxon>
        <taxon>Rhabditida</taxon>
        <taxon>Rhabditina</taxon>
        <taxon>Rhabditomorpha</taxon>
        <taxon>Rhabditoidea</taxon>
        <taxon>Rhabditidae</taxon>
        <taxon>Peloderinae</taxon>
        <taxon>Caenorhabditis</taxon>
    </lineage>
</organism>
<keyword evidence="2" id="KW-1185">Reference proteome</keyword>